<feature type="region of interest" description="Disordered" evidence="2">
    <location>
        <begin position="58"/>
        <end position="86"/>
    </location>
</feature>
<dbReference type="InterPro" id="IPR005674">
    <property type="entry name" value="CocE/Ser_esterase"/>
</dbReference>
<dbReference type="InterPro" id="IPR000383">
    <property type="entry name" value="Xaa-Pro-like_dom"/>
</dbReference>
<reference evidence="4 5" key="1">
    <citation type="journal article" date="2010" name="J. Bacteriol.">
        <title>Genome sequence of the milbemycin-producing bacterium Streptomyces bingchenggensis.</title>
        <authorList>
            <person name="Wang X.J."/>
            <person name="Yan Y.J."/>
            <person name="Zhang B."/>
            <person name="An J."/>
            <person name="Wang J.J."/>
            <person name="Tian J."/>
            <person name="Jiang L."/>
            <person name="Chen Y.H."/>
            <person name="Huang S.X."/>
            <person name="Yin M."/>
            <person name="Zhang J."/>
            <person name="Gao A.L."/>
            <person name="Liu C.X."/>
            <person name="Zhu Z.X."/>
            <person name="Xiang W.S."/>
        </authorList>
    </citation>
    <scope>NUCLEOTIDE SEQUENCE [LARGE SCALE GENOMIC DNA]</scope>
    <source>
        <strain evidence="4 5">BCW-1</strain>
    </source>
</reference>
<keyword evidence="5" id="KW-1185">Reference proteome</keyword>
<dbReference type="PATRIC" id="fig|749414.3.peg.9392"/>
<dbReference type="NCBIfam" id="TIGR00976">
    <property type="entry name" value="CocE_NonD"/>
    <property type="match status" value="1"/>
</dbReference>
<accession>D7C234</accession>
<evidence type="ECO:0000313" key="4">
    <source>
        <dbReference type="EMBL" id="ADI12235.1"/>
    </source>
</evidence>
<dbReference type="InterPro" id="IPR029058">
    <property type="entry name" value="AB_hydrolase_fold"/>
</dbReference>
<dbReference type="Pfam" id="PF02129">
    <property type="entry name" value="Peptidase_S15"/>
    <property type="match status" value="1"/>
</dbReference>
<dbReference type="Pfam" id="PF08530">
    <property type="entry name" value="PepX_C"/>
    <property type="match status" value="1"/>
</dbReference>
<dbReference type="Gene3D" id="2.60.120.260">
    <property type="entry name" value="Galactose-binding domain-like"/>
    <property type="match status" value="1"/>
</dbReference>
<dbReference type="InterPro" id="IPR050585">
    <property type="entry name" value="Xaa-Pro_dipeptidyl-ppase/CocE"/>
</dbReference>
<feature type="region of interest" description="Disordered" evidence="2">
    <location>
        <begin position="1"/>
        <end position="21"/>
    </location>
</feature>
<dbReference type="KEGG" id="sbh:SBI_09117"/>
<feature type="domain" description="Xaa-Pro dipeptidyl-peptidase C-terminal" evidence="3">
    <location>
        <begin position="350"/>
        <end position="627"/>
    </location>
</feature>
<evidence type="ECO:0000256" key="2">
    <source>
        <dbReference type="SAM" id="MobiDB-lite"/>
    </source>
</evidence>
<dbReference type="SMART" id="SM00939">
    <property type="entry name" value="PepX_C"/>
    <property type="match status" value="1"/>
</dbReference>
<evidence type="ECO:0000259" key="3">
    <source>
        <dbReference type="SMART" id="SM00939"/>
    </source>
</evidence>
<dbReference type="STRING" id="749414.SBI_09117"/>
<proteinExistence type="predicted"/>
<dbReference type="HOGENOM" id="CLU_015590_5_1_11"/>
<dbReference type="AlphaFoldDB" id="D7C234"/>
<dbReference type="eggNOG" id="COG2936">
    <property type="taxonomic scope" value="Bacteria"/>
</dbReference>
<sequence length="642" mass="71440">MTGSMTHTTDTTDTTDTAPLEHLADPGVWRRTLGVPLRDGAVLAADLYSHAARPEPRPVILERTPYGRRQIRGSDQNRHDEPLPTPEETSAYFVRAGYHVVRQDCRGRGDSQGTFVKYLGEGPDGADTIEWIAAQPWCDGRVAMMGVSYSAHAQSAAAAESPGHLAAMFMDSGGFASAYEAGMRMGGAFELKQVTWAFRHGEESPEAARDPLVRKAFEGTDLRDWFTVLPWRPGVSPLRQVGPYEDYLLDQWRNDSFGAYWRQPAIYGRGHYDRFPDVPTLHMSSWYDPYVRSTIENFTAMGRLKDSPAYLVMGPWTHGHRCVTYAGDVDFGPAATLSDNLDASYLSFRRRWFDAVLRHDGDPESIPRVRYFLMGGGDGRRDEAGRMRHGGQWRTDTRWPPSGARETAFYCHTSGELSERPPAERQAWVEYDFDPADPVPTLGGQVTSGEPVMVGGAFDQVPDARFYGAREPYLPLNARPDVISLVTPPLAEPLVVAGPVTARLFISSTAVDTDFTVKLVDVHPPNDDYPHGFAMNLTEGIFRCRFHKSFEHPEPLVPGEIYEIEIAAPDTANRFEAGHRLRIDISSSDFPRFDVNSGTGDPEAVTRRKVIATNRIHMDAEHPSAVLLWTRPDQPGQADDSA</sequence>
<dbReference type="SUPFAM" id="SSF49785">
    <property type="entry name" value="Galactose-binding domain-like"/>
    <property type="match status" value="1"/>
</dbReference>
<dbReference type="Gene3D" id="3.40.50.1820">
    <property type="entry name" value="alpha/beta hydrolase"/>
    <property type="match status" value="1"/>
</dbReference>
<dbReference type="InterPro" id="IPR008979">
    <property type="entry name" value="Galactose-bd-like_sf"/>
</dbReference>
<name>D7C234_STRBB</name>
<dbReference type="Proteomes" id="UP000000377">
    <property type="component" value="Chromosome"/>
</dbReference>
<dbReference type="GO" id="GO:0008239">
    <property type="term" value="F:dipeptidyl-peptidase activity"/>
    <property type="evidence" value="ECO:0007669"/>
    <property type="project" value="InterPro"/>
</dbReference>
<dbReference type="Gene3D" id="1.10.3020.10">
    <property type="entry name" value="alpha-amino acid ester hydrolase ( Helical cap domain)"/>
    <property type="match status" value="1"/>
</dbReference>
<gene>
    <name evidence="4" type="ordered locus">SBI_09117</name>
</gene>
<dbReference type="PANTHER" id="PTHR43056">
    <property type="entry name" value="PEPTIDASE S9 PROLYL OLIGOPEPTIDASE"/>
    <property type="match status" value="1"/>
</dbReference>
<dbReference type="EMBL" id="CP002047">
    <property type="protein sequence ID" value="ADI12235.1"/>
    <property type="molecule type" value="Genomic_DNA"/>
</dbReference>
<dbReference type="SUPFAM" id="SSF53474">
    <property type="entry name" value="alpha/beta-Hydrolases"/>
    <property type="match status" value="1"/>
</dbReference>
<dbReference type="InterPro" id="IPR013736">
    <property type="entry name" value="Xaa-Pro_dipept_C"/>
</dbReference>
<feature type="compositionally biased region" description="Low complexity" evidence="2">
    <location>
        <begin position="1"/>
        <end position="17"/>
    </location>
</feature>
<keyword evidence="1 4" id="KW-0378">Hydrolase</keyword>
<dbReference type="PANTHER" id="PTHR43056:SF10">
    <property type="entry name" value="COCE_NOND FAMILY, PUTATIVE (AFU_ORTHOLOGUE AFUA_7G00600)-RELATED"/>
    <property type="match status" value="1"/>
</dbReference>
<evidence type="ECO:0000313" key="5">
    <source>
        <dbReference type="Proteomes" id="UP000000377"/>
    </source>
</evidence>
<evidence type="ECO:0000256" key="1">
    <source>
        <dbReference type="ARBA" id="ARBA00022801"/>
    </source>
</evidence>
<organism evidence="4 5">
    <name type="scientific">Streptomyces bingchenggensis (strain BCW-1)</name>
    <dbReference type="NCBI Taxonomy" id="749414"/>
    <lineage>
        <taxon>Bacteria</taxon>
        <taxon>Bacillati</taxon>
        <taxon>Actinomycetota</taxon>
        <taxon>Actinomycetes</taxon>
        <taxon>Kitasatosporales</taxon>
        <taxon>Streptomycetaceae</taxon>
        <taxon>Streptomyces</taxon>
    </lineage>
</organism>
<protein>
    <submittedName>
        <fullName evidence="4">Antibiotic hydrolase</fullName>
    </submittedName>
</protein>